<feature type="transmembrane region" description="Helical" evidence="6">
    <location>
        <begin position="296"/>
        <end position="324"/>
    </location>
</feature>
<keyword evidence="2" id="KW-0813">Transport</keyword>
<evidence type="ECO:0008006" key="9">
    <source>
        <dbReference type="Google" id="ProtNLM"/>
    </source>
</evidence>
<feature type="transmembrane region" description="Helical" evidence="6">
    <location>
        <begin position="183"/>
        <end position="205"/>
    </location>
</feature>
<dbReference type="GO" id="GO:0022857">
    <property type="term" value="F:transmembrane transporter activity"/>
    <property type="evidence" value="ECO:0007669"/>
    <property type="project" value="InterPro"/>
</dbReference>
<evidence type="ECO:0000256" key="4">
    <source>
        <dbReference type="ARBA" id="ARBA00022989"/>
    </source>
</evidence>
<protein>
    <recommendedName>
        <fullName evidence="9">Amino acid permease</fullName>
    </recommendedName>
</protein>
<keyword evidence="3 6" id="KW-0812">Transmembrane</keyword>
<feature type="transmembrane region" description="Helical" evidence="6">
    <location>
        <begin position="212"/>
        <end position="237"/>
    </location>
</feature>
<feature type="transmembrane region" description="Helical" evidence="6">
    <location>
        <begin position="434"/>
        <end position="454"/>
    </location>
</feature>
<dbReference type="InterPro" id="IPR002293">
    <property type="entry name" value="AA/rel_permease1"/>
</dbReference>
<gene>
    <name evidence="7" type="ORF">A7K91_21760</name>
</gene>
<dbReference type="Gene3D" id="1.20.1740.10">
    <property type="entry name" value="Amino acid/polyamine transporter I"/>
    <property type="match status" value="1"/>
</dbReference>
<dbReference type="Pfam" id="PF13520">
    <property type="entry name" value="AA_permease_2"/>
    <property type="match status" value="1"/>
</dbReference>
<feature type="transmembrane region" description="Helical" evidence="6">
    <location>
        <begin position="71"/>
        <end position="94"/>
    </location>
</feature>
<keyword evidence="8" id="KW-1185">Reference proteome</keyword>
<dbReference type="Proteomes" id="UP000092024">
    <property type="component" value="Unassembled WGS sequence"/>
</dbReference>
<evidence type="ECO:0000313" key="8">
    <source>
        <dbReference type="Proteomes" id="UP000092024"/>
    </source>
</evidence>
<dbReference type="AlphaFoldDB" id="A0A1A5YMX1"/>
<name>A0A1A5YMX1_9BACL</name>
<dbReference type="PANTHER" id="PTHR45649">
    <property type="entry name" value="AMINO-ACID PERMEASE BAT1"/>
    <property type="match status" value="1"/>
</dbReference>
<dbReference type="RefSeq" id="WP_068680939.1">
    <property type="nucleotide sequence ID" value="NZ_LYPA01000042.1"/>
</dbReference>
<dbReference type="EMBL" id="LYPA01000042">
    <property type="protein sequence ID" value="OBR66957.1"/>
    <property type="molecule type" value="Genomic_DNA"/>
</dbReference>
<feature type="transmembrane region" description="Helical" evidence="6">
    <location>
        <begin position="406"/>
        <end position="428"/>
    </location>
</feature>
<evidence type="ECO:0000256" key="6">
    <source>
        <dbReference type="SAM" id="Phobius"/>
    </source>
</evidence>
<feature type="transmembrane region" description="Helical" evidence="6">
    <location>
        <begin position="257"/>
        <end position="275"/>
    </location>
</feature>
<feature type="transmembrane region" description="Helical" evidence="6">
    <location>
        <begin position="510"/>
        <end position="526"/>
    </location>
</feature>
<sequence>MFAALLGCLPAVAAGVLILALGWKAQSGVESSRYQSMSMYGRDAQVLQDKSDLHRLGLAQLLSRRWRGIPALGLSFNTMALIGSAAILFGPALIAGGPTVIGLGFPIVALLSLPVAAALAELMSAVPSSGGIYHGAYLLGGRRWALFAGWLHAIGQLAMLALLTGGCAFLVNRLLAARFGLEVTPMSLGLTATAVCCSLAAASLWGHIARQWLAAAGLWLQLVLASAILGGLVWAFWPGDYSPAVLFAFRDISWNAAAGPEGLLLGSLLLLKLFTGMDGAAQGAEETIEPRISVPWSIFMSVAFVFAFGFVLLMFMTLTLPSALGSSSNLATIPLIGGFSGVEWFMQSALAGWGGAVILAVLIILSIWFSGVQAAGSCARTLFAMARDEALPFSRRLAAVSVTRQLPVTAIVVTAALSLALLACFAAAGRNHLMLLLSLGLAGFQLAYAVPIGLRLKSLLGNRSKIMHEASLGQGPWHLGSWSKPIHAVAFVWLAASGILSAVYVHPGGGAGIAAFLTLAVLREAAIRKRRARMEEGRKVMKKAGRELSRLEGNYPVN</sequence>
<dbReference type="PANTHER" id="PTHR45649:SF26">
    <property type="entry name" value="OS04G0435100 PROTEIN"/>
    <property type="match status" value="1"/>
</dbReference>
<feature type="transmembrane region" description="Helical" evidence="6">
    <location>
        <begin position="100"/>
        <end position="123"/>
    </location>
</feature>
<proteinExistence type="predicted"/>
<reference evidence="7 8" key="1">
    <citation type="submission" date="2016-05" db="EMBL/GenBank/DDBJ databases">
        <title>Paenibacillus oryzae. sp. nov., isolated from the rice root.</title>
        <authorList>
            <person name="Zhang J."/>
            <person name="Zhang X."/>
        </authorList>
    </citation>
    <scope>NUCLEOTIDE SEQUENCE [LARGE SCALE GENOMIC DNA]</scope>
    <source>
        <strain evidence="7 8">1DrF-4</strain>
    </source>
</reference>
<comment type="subcellular location">
    <subcellularLocation>
        <location evidence="1">Membrane</location>
        <topology evidence="1">Multi-pass membrane protein</topology>
    </subcellularLocation>
</comment>
<dbReference type="GO" id="GO:0016020">
    <property type="term" value="C:membrane"/>
    <property type="evidence" value="ECO:0007669"/>
    <property type="project" value="UniProtKB-SubCell"/>
</dbReference>
<evidence type="ECO:0000313" key="7">
    <source>
        <dbReference type="EMBL" id="OBR66957.1"/>
    </source>
</evidence>
<feature type="transmembrane region" description="Helical" evidence="6">
    <location>
        <begin position="144"/>
        <end position="171"/>
    </location>
</feature>
<keyword evidence="5 6" id="KW-0472">Membrane</keyword>
<comment type="caution">
    <text evidence="7">The sequence shown here is derived from an EMBL/GenBank/DDBJ whole genome shotgun (WGS) entry which is preliminary data.</text>
</comment>
<accession>A0A1A5YMX1</accession>
<evidence type="ECO:0000256" key="5">
    <source>
        <dbReference type="ARBA" id="ARBA00023136"/>
    </source>
</evidence>
<evidence type="ECO:0000256" key="2">
    <source>
        <dbReference type="ARBA" id="ARBA00022448"/>
    </source>
</evidence>
<dbReference type="STRING" id="1844972.A7K91_21760"/>
<feature type="transmembrane region" description="Helical" evidence="6">
    <location>
        <begin position="6"/>
        <end position="23"/>
    </location>
</feature>
<organism evidence="7 8">
    <name type="scientific">Paenibacillus oryzae</name>
    <dbReference type="NCBI Taxonomy" id="1844972"/>
    <lineage>
        <taxon>Bacteria</taxon>
        <taxon>Bacillati</taxon>
        <taxon>Bacillota</taxon>
        <taxon>Bacilli</taxon>
        <taxon>Bacillales</taxon>
        <taxon>Paenibacillaceae</taxon>
        <taxon>Paenibacillus</taxon>
    </lineage>
</organism>
<dbReference type="OrthoDB" id="8274074at2"/>
<feature type="transmembrane region" description="Helical" evidence="6">
    <location>
        <begin position="344"/>
        <end position="370"/>
    </location>
</feature>
<evidence type="ECO:0000256" key="3">
    <source>
        <dbReference type="ARBA" id="ARBA00022692"/>
    </source>
</evidence>
<keyword evidence="4 6" id="KW-1133">Transmembrane helix</keyword>
<dbReference type="PIRSF" id="PIRSF006060">
    <property type="entry name" value="AA_transporter"/>
    <property type="match status" value="1"/>
</dbReference>
<evidence type="ECO:0000256" key="1">
    <source>
        <dbReference type="ARBA" id="ARBA00004141"/>
    </source>
</evidence>